<organism evidence="1">
    <name type="scientific">uncultured Desulfobacterium sp</name>
    <dbReference type="NCBI Taxonomy" id="201089"/>
    <lineage>
        <taxon>Bacteria</taxon>
        <taxon>Pseudomonadati</taxon>
        <taxon>Thermodesulfobacteriota</taxon>
        <taxon>Desulfobacteria</taxon>
        <taxon>Desulfobacterales</taxon>
        <taxon>Desulfobacteriaceae</taxon>
        <taxon>Desulfobacterium</taxon>
        <taxon>environmental samples</taxon>
    </lineage>
</organism>
<evidence type="ECO:0008006" key="2">
    <source>
        <dbReference type="Google" id="ProtNLM"/>
    </source>
</evidence>
<name>A0A445MVX4_9BACT</name>
<dbReference type="InterPro" id="IPR005247">
    <property type="entry name" value="YbhB_YbcL/LppC-like"/>
</dbReference>
<dbReference type="InterPro" id="IPR008914">
    <property type="entry name" value="PEBP"/>
</dbReference>
<dbReference type="EMBL" id="OJIN01000103">
    <property type="protein sequence ID" value="SPD73615.1"/>
    <property type="molecule type" value="Genomic_DNA"/>
</dbReference>
<dbReference type="SUPFAM" id="SSF49777">
    <property type="entry name" value="PEBP-like"/>
    <property type="match status" value="1"/>
</dbReference>
<dbReference type="NCBIfam" id="TIGR00481">
    <property type="entry name" value="YbhB/YbcL family Raf kinase inhibitor-like protein"/>
    <property type="match status" value="1"/>
</dbReference>
<sequence>MKNRIILFTGLVVFSIVGLAYPSISRGGEETVLKLTSPAFENGGMIPPKYTCDGEDVSPPLEWGVAPEGAKSFALVCDDPDAPMGTWVHWVIYNIPQKTKSLMEDIAREAQPAAGGMQGTNDFHKIGYGGPCPPGGTHRYYFRLYALDFMPDMAPGVTKRQLLKEIEGHIVGQTELMGKYKR</sequence>
<dbReference type="AlphaFoldDB" id="A0A445MVX4"/>
<dbReference type="PANTHER" id="PTHR30289:SF1">
    <property type="entry name" value="PEBP (PHOSPHATIDYLETHANOLAMINE-BINDING PROTEIN) FAMILY PROTEIN"/>
    <property type="match status" value="1"/>
</dbReference>
<gene>
    <name evidence="1" type="ORF">PITCH_A1910021</name>
</gene>
<dbReference type="Pfam" id="PF01161">
    <property type="entry name" value="PBP"/>
    <property type="match status" value="1"/>
</dbReference>
<proteinExistence type="predicted"/>
<evidence type="ECO:0000313" key="1">
    <source>
        <dbReference type="EMBL" id="SPD73615.1"/>
    </source>
</evidence>
<dbReference type="Gene3D" id="3.90.280.10">
    <property type="entry name" value="PEBP-like"/>
    <property type="match status" value="1"/>
</dbReference>
<reference evidence="1" key="1">
    <citation type="submission" date="2018-01" db="EMBL/GenBank/DDBJ databases">
        <authorList>
            <person name="Regsiter A."/>
            <person name="William W."/>
        </authorList>
    </citation>
    <scope>NUCLEOTIDE SEQUENCE</scope>
    <source>
        <strain evidence="1">TRIP AH-1</strain>
    </source>
</reference>
<dbReference type="CDD" id="cd00865">
    <property type="entry name" value="PEBP_bact_arch"/>
    <property type="match status" value="1"/>
</dbReference>
<accession>A0A445MVX4</accession>
<protein>
    <recommendedName>
        <fullName evidence="2">YbhB/YbcL family Raf kinase inhibitor-like protein</fullName>
    </recommendedName>
</protein>
<dbReference type="InterPro" id="IPR036610">
    <property type="entry name" value="PEBP-like_sf"/>
</dbReference>
<dbReference type="PANTHER" id="PTHR30289">
    <property type="entry name" value="UNCHARACTERIZED PROTEIN YBCL-RELATED"/>
    <property type="match status" value="1"/>
</dbReference>